<keyword evidence="8" id="KW-1185">Reference proteome</keyword>
<dbReference type="Proteomes" id="UP000502508">
    <property type="component" value="Chromosome"/>
</dbReference>
<accession>A0A6F8XXM7</accession>
<evidence type="ECO:0000256" key="6">
    <source>
        <dbReference type="SAM" id="SignalP"/>
    </source>
</evidence>
<dbReference type="InterPro" id="IPR050490">
    <property type="entry name" value="Bact_solute-bd_prot1"/>
</dbReference>
<reference evidence="7 8" key="2">
    <citation type="submission" date="2020-03" db="EMBL/GenBank/DDBJ databases">
        <authorList>
            <person name="Ichikawa N."/>
            <person name="Kimura A."/>
            <person name="Kitahashi Y."/>
            <person name="Uohara A."/>
        </authorList>
    </citation>
    <scope>NUCLEOTIDE SEQUENCE [LARGE SCALE GENOMIC DNA]</scope>
    <source>
        <strain evidence="7 8">NBRC 107702</strain>
    </source>
</reference>
<keyword evidence="4" id="KW-0564">Palmitate</keyword>
<dbReference type="SUPFAM" id="SSF53850">
    <property type="entry name" value="Periplasmic binding protein-like II"/>
    <property type="match status" value="1"/>
</dbReference>
<keyword evidence="1" id="KW-1003">Cell membrane</keyword>
<dbReference type="PANTHER" id="PTHR43649:SF33">
    <property type="entry name" value="POLYGALACTURONAN_RHAMNOGALACTURONAN-BINDING PROTEIN YTCQ"/>
    <property type="match status" value="1"/>
</dbReference>
<gene>
    <name evidence="7" type="ORF">Pflav_049570</name>
</gene>
<evidence type="ECO:0000256" key="5">
    <source>
        <dbReference type="ARBA" id="ARBA00023288"/>
    </source>
</evidence>
<evidence type="ECO:0000256" key="4">
    <source>
        <dbReference type="ARBA" id="ARBA00023139"/>
    </source>
</evidence>
<evidence type="ECO:0000256" key="1">
    <source>
        <dbReference type="ARBA" id="ARBA00022475"/>
    </source>
</evidence>
<dbReference type="KEGG" id="pfla:Pflav_049570"/>
<evidence type="ECO:0000256" key="3">
    <source>
        <dbReference type="ARBA" id="ARBA00023136"/>
    </source>
</evidence>
<dbReference type="Gene3D" id="3.40.190.10">
    <property type="entry name" value="Periplasmic binding protein-like II"/>
    <property type="match status" value="1"/>
</dbReference>
<proteinExistence type="predicted"/>
<sequence>MRKLTAILATAILLTGCGGAETADTPPTVRLLVFGAPEELESYRTLVDEYVKVSSGARVQLVEASDREDLITRLSTSIAGGSPPDLFLMNYRFYGQFAAKNAVEPLDDRLAKSTVVKLADLYPQAVEAFRWQGRQLCLPQNVSSLVVYYNRTLFQKFGVAEPKAGWTWNDLITTATAMTRNASGTIVRGTESEGGSARVAVYGLGVEPTLIRVAPLVWSAGGQIVDDERKPTRFTFEAGPARDALRDFVALRLAYGVVPTDEEVEAENDESRFSNGRLAMLLSSRRVTTTFRTVKDFEWDVAPMPLYGKQPAGILHSDAYCITSGSKAKDAAWRFLEFAIGAEGQRILASTGRTVPSNIEVSKSPAFLDPTQPPRNAQVFLDAVPTIRRVPTISTWPEIEDATGGILENALYRGDKLDDVIRQLDEQTRPIFARGVSP</sequence>
<protein>
    <submittedName>
        <fullName evidence="7">ABC transporter substrate-binding protein</fullName>
    </submittedName>
</protein>
<dbReference type="PANTHER" id="PTHR43649">
    <property type="entry name" value="ARABINOSE-BINDING PROTEIN-RELATED"/>
    <property type="match status" value="1"/>
</dbReference>
<dbReference type="PROSITE" id="PS51257">
    <property type="entry name" value="PROKAR_LIPOPROTEIN"/>
    <property type="match status" value="1"/>
</dbReference>
<feature type="chain" id="PRO_5026102648" evidence="6">
    <location>
        <begin position="23"/>
        <end position="438"/>
    </location>
</feature>
<keyword evidence="5" id="KW-0449">Lipoprotein</keyword>
<dbReference type="RefSeq" id="WP_173038185.1">
    <property type="nucleotide sequence ID" value="NZ_AP022870.1"/>
</dbReference>
<feature type="signal peptide" evidence="6">
    <location>
        <begin position="1"/>
        <end position="22"/>
    </location>
</feature>
<dbReference type="Pfam" id="PF01547">
    <property type="entry name" value="SBP_bac_1"/>
    <property type="match status" value="1"/>
</dbReference>
<evidence type="ECO:0000256" key="2">
    <source>
        <dbReference type="ARBA" id="ARBA00022729"/>
    </source>
</evidence>
<name>A0A6F8XXM7_9ACTN</name>
<evidence type="ECO:0000313" key="8">
    <source>
        <dbReference type="Proteomes" id="UP000502508"/>
    </source>
</evidence>
<dbReference type="InterPro" id="IPR006059">
    <property type="entry name" value="SBP"/>
</dbReference>
<dbReference type="CDD" id="cd13585">
    <property type="entry name" value="PBP2_TMBP_like"/>
    <property type="match status" value="1"/>
</dbReference>
<dbReference type="AlphaFoldDB" id="A0A6F8XXM7"/>
<organism evidence="7 8">
    <name type="scientific">Phytohabitans flavus</name>
    <dbReference type="NCBI Taxonomy" id="1076124"/>
    <lineage>
        <taxon>Bacteria</taxon>
        <taxon>Bacillati</taxon>
        <taxon>Actinomycetota</taxon>
        <taxon>Actinomycetes</taxon>
        <taxon>Micromonosporales</taxon>
        <taxon>Micromonosporaceae</taxon>
    </lineage>
</organism>
<dbReference type="EMBL" id="AP022870">
    <property type="protein sequence ID" value="BCB78547.1"/>
    <property type="molecule type" value="Genomic_DNA"/>
</dbReference>
<evidence type="ECO:0000313" key="7">
    <source>
        <dbReference type="EMBL" id="BCB78547.1"/>
    </source>
</evidence>
<reference evidence="7 8" key="1">
    <citation type="submission" date="2020-03" db="EMBL/GenBank/DDBJ databases">
        <title>Whole genome shotgun sequence of Phytohabitans flavus NBRC 107702.</title>
        <authorList>
            <person name="Komaki H."/>
            <person name="Tamura T."/>
        </authorList>
    </citation>
    <scope>NUCLEOTIDE SEQUENCE [LARGE SCALE GENOMIC DNA]</scope>
    <source>
        <strain evidence="7 8">NBRC 107702</strain>
    </source>
</reference>
<keyword evidence="3" id="KW-0472">Membrane</keyword>
<keyword evidence="2 6" id="KW-0732">Signal</keyword>